<keyword evidence="4" id="KW-1185">Reference proteome</keyword>
<gene>
    <name evidence="3" type="ORF">GEV47_09410</name>
</gene>
<dbReference type="GO" id="GO:0008237">
    <property type="term" value="F:metallopeptidase activity"/>
    <property type="evidence" value="ECO:0007669"/>
    <property type="project" value="UniProtKB-KW"/>
</dbReference>
<dbReference type="EMBL" id="WINI01000004">
    <property type="protein sequence ID" value="MQR00901.1"/>
    <property type="molecule type" value="Genomic_DNA"/>
</dbReference>
<sequence>MTSISTRRWPLTTTGMLEYWVKTPAWKLIPLALLALFTVPIPVALLFALFFPDIHIGSPDVAKHGVILEIVMACIVAPLYETSVFQWLCINLLRKIPGCSAIVAVVISAGLFAASHYYSIFYVVIVFPAGLVLGGVYVLEKAKGGSPFWMVVTLHALKNAIVFLYTMHLL</sequence>
<organism evidence="3 4">
    <name type="scientific">Glaciimonas soli</name>
    <dbReference type="NCBI Taxonomy" id="2590999"/>
    <lineage>
        <taxon>Bacteria</taxon>
        <taxon>Pseudomonadati</taxon>
        <taxon>Pseudomonadota</taxon>
        <taxon>Betaproteobacteria</taxon>
        <taxon>Burkholderiales</taxon>
        <taxon>Oxalobacteraceae</taxon>
        <taxon>Glaciimonas</taxon>
    </lineage>
</organism>
<feature type="domain" description="CAAX prenyl protease 2/Lysostaphin resistance protein A-like" evidence="2">
    <location>
        <begin position="66"/>
        <end position="161"/>
    </location>
</feature>
<dbReference type="Pfam" id="PF02517">
    <property type="entry name" value="Rce1-like"/>
    <property type="match status" value="1"/>
</dbReference>
<dbReference type="AlphaFoldDB" id="A0A843YU94"/>
<keyword evidence="3" id="KW-0378">Hydrolase</keyword>
<feature type="transmembrane region" description="Helical" evidence="1">
    <location>
        <begin position="28"/>
        <end position="50"/>
    </location>
</feature>
<keyword evidence="3" id="KW-0645">Protease</keyword>
<name>A0A843YU94_9BURK</name>
<evidence type="ECO:0000259" key="2">
    <source>
        <dbReference type="Pfam" id="PF02517"/>
    </source>
</evidence>
<evidence type="ECO:0000313" key="3">
    <source>
        <dbReference type="EMBL" id="MQR00901.1"/>
    </source>
</evidence>
<feature type="transmembrane region" description="Helical" evidence="1">
    <location>
        <begin position="148"/>
        <end position="167"/>
    </location>
</feature>
<comment type="caution">
    <text evidence="3">The sequence shown here is derived from an EMBL/GenBank/DDBJ whole genome shotgun (WGS) entry which is preliminary data.</text>
</comment>
<protein>
    <submittedName>
        <fullName evidence="3">CPBP family intramembrane metalloprotease</fullName>
    </submittedName>
</protein>
<dbReference type="GO" id="GO:0006508">
    <property type="term" value="P:proteolysis"/>
    <property type="evidence" value="ECO:0007669"/>
    <property type="project" value="UniProtKB-KW"/>
</dbReference>
<feature type="transmembrane region" description="Helical" evidence="1">
    <location>
        <begin position="120"/>
        <end position="139"/>
    </location>
</feature>
<feature type="transmembrane region" description="Helical" evidence="1">
    <location>
        <begin position="92"/>
        <end position="114"/>
    </location>
</feature>
<evidence type="ECO:0000256" key="1">
    <source>
        <dbReference type="SAM" id="Phobius"/>
    </source>
</evidence>
<dbReference type="InterPro" id="IPR003675">
    <property type="entry name" value="Rce1/LyrA-like_dom"/>
</dbReference>
<proteinExistence type="predicted"/>
<dbReference type="RefSeq" id="WP_153234508.1">
    <property type="nucleotide sequence ID" value="NZ_WINI01000004.1"/>
</dbReference>
<evidence type="ECO:0000313" key="4">
    <source>
        <dbReference type="Proteomes" id="UP000451565"/>
    </source>
</evidence>
<dbReference type="GO" id="GO:0004175">
    <property type="term" value="F:endopeptidase activity"/>
    <property type="evidence" value="ECO:0007669"/>
    <property type="project" value="UniProtKB-ARBA"/>
</dbReference>
<keyword evidence="1" id="KW-0812">Transmembrane</keyword>
<keyword evidence="1" id="KW-0472">Membrane</keyword>
<reference evidence="3 4" key="1">
    <citation type="submission" date="2019-10" db="EMBL/GenBank/DDBJ databases">
        <title>Glaciimonas soli sp. nov., a psychrophilic bacterium isolated from the forest soil of a high elevation mountain in Taiwan.</title>
        <authorList>
            <person name="Wang L.-T."/>
            <person name="Shieh W.Y."/>
        </authorList>
    </citation>
    <scope>NUCLEOTIDE SEQUENCE [LARGE SCALE GENOMIC DNA]</scope>
    <source>
        <strain evidence="3 4">GS1</strain>
    </source>
</reference>
<dbReference type="GO" id="GO:0080120">
    <property type="term" value="P:CAAX-box protein maturation"/>
    <property type="evidence" value="ECO:0007669"/>
    <property type="project" value="UniProtKB-ARBA"/>
</dbReference>
<dbReference type="OrthoDB" id="9103245at2"/>
<accession>A0A843YU94</accession>
<keyword evidence="3" id="KW-0482">Metalloprotease</keyword>
<feature type="transmembrane region" description="Helical" evidence="1">
    <location>
        <begin position="62"/>
        <end position="80"/>
    </location>
</feature>
<dbReference type="Proteomes" id="UP000451565">
    <property type="component" value="Unassembled WGS sequence"/>
</dbReference>
<keyword evidence="1" id="KW-1133">Transmembrane helix</keyword>